<evidence type="ECO:0000313" key="1">
    <source>
        <dbReference type="EMBL" id="OHT19901.1"/>
    </source>
</evidence>
<comment type="caution">
    <text evidence="1">The sequence shown here is derived from an EMBL/GenBank/DDBJ whole genome shotgun (WGS) entry which is preliminary data.</text>
</comment>
<evidence type="ECO:0000313" key="2">
    <source>
        <dbReference type="Proteomes" id="UP000179467"/>
    </source>
</evidence>
<dbReference type="RefSeq" id="WP_070933683.1">
    <property type="nucleotide sequence ID" value="NZ_MIPT01000001.1"/>
</dbReference>
<sequence length="209" mass="22192">MSQFTPAVDAALAVPVATIFSALQIELPGYTLRLLSGPAALKGAPWSSFVGRDPTFGTWAAVADIRDGGGDEAPRISITLFPASDAAAATLAAPNMQGSKVSIWLGVVNPLTGEPIPDPALIFLGSLDVPRLVSGTGSRQLEYEVASVFEWMFDEEEGRRLADTFHQSIWPGELGFAFVTGVVDQVYWGRQAPVTNLSSMPPSLAAIFR</sequence>
<name>A0A1S1HEE8_9SPHN</name>
<dbReference type="AlphaFoldDB" id="A0A1S1HEE8"/>
<protein>
    <submittedName>
        <fullName evidence="1">Uncharacterized protein</fullName>
    </submittedName>
</protein>
<dbReference type="OrthoDB" id="7554791at2"/>
<organism evidence="1 2">
    <name type="scientific">Edaphosphingomonas haloaromaticamans</name>
    <dbReference type="NCBI Taxonomy" id="653954"/>
    <lineage>
        <taxon>Bacteria</taxon>
        <taxon>Pseudomonadati</taxon>
        <taxon>Pseudomonadota</taxon>
        <taxon>Alphaproteobacteria</taxon>
        <taxon>Sphingomonadales</taxon>
        <taxon>Rhizorhabdaceae</taxon>
        <taxon>Edaphosphingomonas</taxon>
    </lineage>
</organism>
<gene>
    <name evidence="1" type="ORF">BHE75_01894</name>
</gene>
<dbReference type="Proteomes" id="UP000179467">
    <property type="component" value="Unassembled WGS sequence"/>
</dbReference>
<reference evidence="1 2" key="1">
    <citation type="submission" date="2016-09" db="EMBL/GenBank/DDBJ databases">
        <title>Metabolic pathway, cell adaptation mechanisms and a novel monoxygenase revealed through proteogenomic-transcription analysis of a Sphingomonas haloaromaticamans strain degrading the fungicide ortho-phenylphenol.</title>
        <authorList>
            <person name="Perruchon C."/>
            <person name="Papadopoulou E.S."/>
            <person name="Rousidou C."/>
            <person name="Vasileiadis S."/>
            <person name="Tanou G."/>
            <person name="Amoutzias G."/>
            <person name="Molassiotis A."/>
            <person name="Karpouzas D.G."/>
        </authorList>
    </citation>
    <scope>NUCLEOTIDE SEQUENCE [LARGE SCALE GENOMIC DNA]</scope>
    <source>
        <strain evidence="1 2">P3</strain>
    </source>
</reference>
<proteinExistence type="predicted"/>
<accession>A0A1S1HEE8</accession>
<keyword evidence="2" id="KW-1185">Reference proteome</keyword>
<dbReference type="EMBL" id="MIPT01000001">
    <property type="protein sequence ID" value="OHT19901.1"/>
    <property type="molecule type" value="Genomic_DNA"/>
</dbReference>